<keyword evidence="2" id="KW-0472">Membrane</keyword>
<feature type="transmembrane region" description="Helical" evidence="2">
    <location>
        <begin position="6"/>
        <end position="22"/>
    </location>
</feature>
<dbReference type="InterPro" id="IPR023631">
    <property type="entry name" value="Amidase_dom"/>
</dbReference>
<dbReference type="PROSITE" id="PS50005">
    <property type="entry name" value="TPR"/>
    <property type="match status" value="1"/>
</dbReference>
<dbReference type="SUPFAM" id="SSF75304">
    <property type="entry name" value="Amidase signature (AS) enzymes"/>
    <property type="match status" value="1"/>
</dbReference>
<dbReference type="OrthoDB" id="245563at2759"/>
<comment type="caution">
    <text evidence="4">The sequence shown here is derived from an EMBL/GenBank/DDBJ whole genome shotgun (WGS) entry which is preliminary data.</text>
</comment>
<name>A0A9D4UI00_ADICA</name>
<sequence length="582" mass="63344">MASPSNIWVLLGLGIAGILLLTRSRKKQISKDFGAFIKYLELLPPPQPAPPIAPHPLSNLTFAVKDIFDVEGFITGFGNPDWERTHEPALRTAPAVACLVQAGATCVGKTHMDEMAYSLIGENKHYGTPVNPAATSRVPGGSSSGSAVAVAAGLVDFALGTDTRCSVRVPAAFCGILGFRPSHGAISCIGVVPMAQSIDTVGWFARDPDVLRKVGHVLLQQSYVEQKQPRRLLIADDCFSLSDLQNRQLTVILNSIEKTYGRQVISRIKLGDYLSSKVPTLVKFESKQVNGKLDTSISCLTIINRALEVLQRYEFKTNHEDWIRSVKPTFGPGISERVKAALETNSDFVEDVHIVREEARAAMNELLLTDGILVMPTAPGVPPKLQSRGSLSEDYRSRTFTLLSVAGISGCCQVSIPIGKHNGCPVAISLIAKHGGDRFLLDTVRAIYSVVQKEAEAYGSGTGSSSNAALRPEAAEAAKEKGNIAFKKKDFKAAIEYYSEAIHCDEKNATYYNNRAAAYLAMCSFHQAEADCTKAIELDKKNVKAYLRRGTAREFLGYYKEADEDFGQALLFFEFEEAVVGK</sequence>
<dbReference type="Pfam" id="PF13414">
    <property type="entry name" value="TPR_11"/>
    <property type="match status" value="1"/>
</dbReference>
<evidence type="ECO:0000313" key="5">
    <source>
        <dbReference type="Proteomes" id="UP000886520"/>
    </source>
</evidence>
<dbReference type="PANTHER" id="PTHR46310:SF7">
    <property type="entry name" value="AMIDASE 1"/>
    <property type="match status" value="1"/>
</dbReference>
<dbReference type="SUPFAM" id="SSF48452">
    <property type="entry name" value="TPR-like"/>
    <property type="match status" value="1"/>
</dbReference>
<accession>A0A9D4UI00</accession>
<dbReference type="Pfam" id="PF01425">
    <property type="entry name" value="Amidase"/>
    <property type="match status" value="1"/>
</dbReference>
<dbReference type="InterPro" id="IPR011990">
    <property type="entry name" value="TPR-like_helical_dom_sf"/>
</dbReference>
<dbReference type="EMBL" id="JABFUD020000016">
    <property type="protein sequence ID" value="KAI5068254.1"/>
    <property type="molecule type" value="Genomic_DNA"/>
</dbReference>
<gene>
    <name evidence="4" type="ORF">GOP47_0016599</name>
</gene>
<keyword evidence="1" id="KW-0802">TPR repeat</keyword>
<dbReference type="NCBIfam" id="NF006169">
    <property type="entry name" value="PRK08310.1"/>
    <property type="match status" value="1"/>
</dbReference>
<evidence type="ECO:0000259" key="3">
    <source>
        <dbReference type="Pfam" id="PF01425"/>
    </source>
</evidence>
<evidence type="ECO:0000256" key="1">
    <source>
        <dbReference type="PROSITE-ProRule" id="PRU00339"/>
    </source>
</evidence>
<evidence type="ECO:0000313" key="4">
    <source>
        <dbReference type="EMBL" id="KAI5068254.1"/>
    </source>
</evidence>
<keyword evidence="2" id="KW-0812">Transmembrane</keyword>
<feature type="domain" description="Amidase" evidence="3">
    <location>
        <begin position="55"/>
        <end position="441"/>
    </location>
</feature>
<proteinExistence type="predicted"/>
<dbReference type="Proteomes" id="UP000886520">
    <property type="component" value="Chromosome 16"/>
</dbReference>
<organism evidence="4 5">
    <name type="scientific">Adiantum capillus-veneris</name>
    <name type="common">Maidenhair fern</name>
    <dbReference type="NCBI Taxonomy" id="13818"/>
    <lineage>
        <taxon>Eukaryota</taxon>
        <taxon>Viridiplantae</taxon>
        <taxon>Streptophyta</taxon>
        <taxon>Embryophyta</taxon>
        <taxon>Tracheophyta</taxon>
        <taxon>Polypodiopsida</taxon>
        <taxon>Polypodiidae</taxon>
        <taxon>Polypodiales</taxon>
        <taxon>Pteridineae</taxon>
        <taxon>Pteridaceae</taxon>
        <taxon>Vittarioideae</taxon>
        <taxon>Adiantum</taxon>
    </lineage>
</organism>
<reference evidence="4" key="1">
    <citation type="submission" date="2021-01" db="EMBL/GenBank/DDBJ databases">
        <title>Adiantum capillus-veneris genome.</title>
        <authorList>
            <person name="Fang Y."/>
            <person name="Liao Q."/>
        </authorList>
    </citation>
    <scope>NUCLEOTIDE SEQUENCE</scope>
    <source>
        <strain evidence="4">H3</strain>
        <tissue evidence="4">Leaf</tissue>
    </source>
</reference>
<feature type="repeat" description="TPR" evidence="1">
    <location>
        <begin position="475"/>
        <end position="508"/>
    </location>
</feature>
<dbReference type="InterPro" id="IPR036928">
    <property type="entry name" value="AS_sf"/>
</dbReference>
<dbReference type="AlphaFoldDB" id="A0A9D4UI00"/>
<dbReference type="PANTHER" id="PTHR46310">
    <property type="entry name" value="AMIDASE 1"/>
    <property type="match status" value="1"/>
</dbReference>
<dbReference type="Pfam" id="PF13181">
    <property type="entry name" value="TPR_8"/>
    <property type="match status" value="1"/>
</dbReference>
<protein>
    <recommendedName>
        <fullName evidence="3">Amidase domain-containing protein</fullName>
    </recommendedName>
</protein>
<dbReference type="SMART" id="SM00028">
    <property type="entry name" value="TPR"/>
    <property type="match status" value="3"/>
</dbReference>
<dbReference type="InterPro" id="IPR019734">
    <property type="entry name" value="TPR_rpt"/>
</dbReference>
<evidence type="ECO:0000256" key="2">
    <source>
        <dbReference type="SAM" id="Phobius"/>
    </source>
</evidence>
<keyword evidence="2" id="KW-1133">Transmembrane helix</keyword>
<dbReference type="Gene3D" id="1.25.40.10">
    <property type="entry name" value="Tetratricopeptide repeat domain"/>
    <property type="match status" value="1"/>
</dbReference>
<keyword evidence="5" id="KW-1185">Reference proteome</keyword>
<dbReference type="FunFam" id="3.90.1300.10:FF:000004">
    <property type="entry name" value="Outer envelope protein 64, mitochondrial"/>
    <property type="match status" value="1"/>
</dbReference>
<dbReference type="Gene3D" id="3.90.1300.10">
    <property type="entry name" value="Amidase signature (AS) domain"/>
    <property type="match status" value="1"/>
</dbReference>